<dbReference type="InterPro" id="IPR050549">
    <property type="entry name" value="MFS_Trehalose_Transporter"/>
</dbReference>
<organism evidence="6 7">
    <name type="scientific">Aromia moschata</name>
    <dbReference type="NCBI Taxonomy" id="1265417"/>
    <lineage>
        <taxon>Eukaryota</taxon>
        <taxon>Metazoa</taxon>
        <taxon>Ecdysozoa</taxon>
        <taxon>Arthropoda</taxon>
        <taxon>Hexapoda</taxon>
        <taxon>Insecta</taxon>
        <taxon>Pterygota</taxon>
        <taxon>Neoptera</taxon>
        <taxon>Endopterygota</taxon>
        <taxon>Coleoptera</taxon>
        <taxon>Polyphaga</taxon>
        <taxon>Cucujiformia</taxon>
        <taxon>Chrysomeloidea</taxon>
        <taxon>Cerambycidae</taxon>
        <taxon>Cerambycinae</taxon>
        <taxon>Callichromatini</taxon>
        <taxon>Aromia</taxon>
    </lineage>
</organism>
<dbReference type="GO" id="GO:0022857">
    <property type="term" value="F:transmembrane transporter activity"/>
    <property type="evidence" value="ECO:0007669"/>
    <property type="project" value="InterPro"/>
</dbReference>
<evidence type="ECO:0000256" key="3">
    <source>
        <dbReference type="ARBA" id="ARBA00022989"/>
    </source>
</evidence>
<proteinExistence type="predicted"/>
<dbReference type="EMBL" id="JAPWTK010000174">
    <property type="protein sequence ID" value="KAJ8946863.1"/>
    <property type="molecule type" value="Genomic_DNA"/>
</dbReference>
<keyword evidence="3 5" id="KW-1133">Transmembrane helix</keyword>
<comment type="caution">
    <text evidence="6">The sequence shown here is derived from an EMBL/GenBank/DDBJ whole genome shotgun (WGS) entry which is preliminary data.</text>
</comment>
<name>A0AAV8Y6V2_9CUCU</name>
<comment type="subcellular location">
    <subcellularLocation>
        <location evidence="1">Membrane</location>
    </subcellularLocation>
</comment>
<keyword evidence="7" id="KW-1185">Reference proteome</keyword>
<keyword evidence="2 5" id="KW-0812">Transmembrane</keyword>
<keyword evidence="4 5" id="KW-0472">Membrane</keyword>
<dbReference type="PANTHER" id="PTHR48021">
    <property type="match status" value="1"/>
</dbReference>
<feature type="transmembrane region" description="Helical" evidence="5">
    <location>
        <begin position="208"/>
        <end position="233"/>
    </location>
</feature>
<evidence type="ECO:0000313" key="7">
    <source>
        <dbReference type="Proteomes" id="UP001162162"/>
    </source>
</evidence>
<dbReference type="Pfam" id="PF00083">
    <property type="entry name" value="Sugar_tr"/>
    <property type="match status" value="2"/>
</dbReference>
<dbReference type="PANTHER" id="PTHR48021:SF47">
    <property type="entry name" value="GH17672P"/>
    <property type="match status" value="1"/>
</dbReference>
<gene>
    <name evidence="6" type="ORF">NQ318_006773</name>
</gene>
<feature type="transmembrane region" description="Helical" evidence="5">
    <location>
        <begin position="347"/>
        <end position="367"/>
    </location>
</feature>
<dbReference type="AlphaFoldDB" id="A0AAV8Y6V2"/>
<protein>
    <submittedName>
        <fullName evidence="6">Uncharacterized protein</fullName>
    </submittedName>
</protein>
<dbReference type="SUPFAM" id="SSF103473">
    <property type="entry name" value="MFS general substrate transporter"/>
    <property type="match status" value="1"/>
</dbReference>
<sequence length="421" mass="47340">MEYKRKFVYFAAVSDDSEPSADDFISRYLIVQCSLNRIKIEEIMNRTRNTGIDRRALFKFSCTDEANLMSMLTAIGYAWPSPCIPKLNGSQNPKDNPLPRPTTIIEDSWIASLQNLGALCGPLISGITANKIGRKKTLLLFSLPMTASNIILIFANTVVHFYIARFLLGVGTGCVFFCNPAVHCRNFGGGKPRFYQHDPRAHGDGRPYVSISTLAIISLVPSALFLFLFGIFVPESPYYLVMIDKQVEAENSLVKLRRTGYVQKELSDIIKGFEESKNENSPCVLIKSKTVIKGLLTVLGLMFFQQFCGIIALTSYLHTFVMIVGFVQFISAAITSRVVDKIDRKKLLFWSNLGILFSLIFLGAYFFMQIRGFNLNALFWLPVTSTMLRYADWLKLVEDLSKILIDIDDKGCCFADSNFGL</sequence>
<dbReference type="InterPro" id="IPR005828">
    <property type="entry name" value="MFS_sugar_transport-like"/>
</dbReference>
<dbReference type="GO" id="GO:0016020">
    <property type="term" value="C:membrane"/>
    <property type="evidence" value="ECO:0007669"/>
    <property type="project" value="UniProtKB-SubCell"/>
</dbReference>
<evidence type="ECO:0000256" key="1">
    <source>
        <dbReference type="ARBA" id="ARBA00004370"/>
    </source>
</evidence>
<feature type="transmembrane region" description="Helical" evidence="5">
    <location>
        <begin position="138"/>
        <end position="163"/>
    </location>
</feature>
<dbReference type="Gene3D" id="1.20.1250.20">
    <property type="entry name" value="MFS general substrate transporter like domains"/>
    <property type="match status" value="2"/>
</dbReference>
<feature type="transmembrane region" description="Helical" evidence="5">
    <location>
        <begin position="319"/>
        <end position="335"/>
    </location>
</feature>
<evidence type="ECO:0000256" key="4">
    <source>
        <dbReference type="ARBA" id="ARBA00023136"/>
    </source>
</evidence>
<feature type="transmembrane region" description="Helical" evidence="5">
    <location>
        <begin position="295"/>
        <end position="313"/>
    </location>
</feature>
<reference evidence="6" key="1">
    <citation type="journal article" date="2023" name="Insect Mol. Biol.">
        <title>Genome sequencing provides insights into the evolution of gene families encoding plant cell wall-degrading enzymes in longhorned beetles.</title>
        <authorList>
            <person name="Shin N.R."/>
            <person name="Okamura Y."/>
            <person name="Kirsch R."/>
            <person name="Pauchet Y."/>
        </authorList>
    </citation>
    <scope>NUCLEOTIDE SEQUENCE</scope>
    <source>
        <strain evidence="6">AMC_N1</strain>
    </source>
</reference>
<evidence type="ECO:0000256" key="2">
    <source>
        <dbReference type="ARBA" id="ARBA00022692"/>
    </source>
</evidence>
<evidence type="ECO:0000313" key="6">
    <source>
        <dbReference type="EMBL" id="KAJ8946863.1"/>
    </source>
</evidence>
<dbReference type="Proteomes" id="UP001162162">
    <property type="component" value="Unassembled WGS sequence"/>
</dbReference>
<evidence type="ECO:0000256" key="5">
    <source>
        <dbReference type="SAM" id="Phobius"/>
    </source>
</evidence>
<dbReference type="InterPro" id="IPR036259">
    <property type="entry name" value="MFS_trans_sf"/>
</dbReference>
<accession>A0AAV8Y6V2</accession>